<dbReference type="GO" id="GO:0008528">
    <property type="term" value="F:G protein-coupled peptide receptor activity"/>
    <property type="evidence" value="ECO:0007669"/>
    <property type="project" value="InterPro"/>
</dbReference>
<dbReference type="PANTHER" id="PTHR47632">
    <property type="entry name" value="FMRFAMIDE PEPTIDE RECEPTOR FAMILY-RELATED"/>
    <property type="match status" value="1"/>
</dbReference>
<feature type="transmembrane region" description="Helical" evidence="5">
    <location>
        <begin position="117"/>
        <end position="144"/>
    </location>
</feature>
<keyword evidence="7" id="KW-1185">Reference proteome</keyword>
<dbReference type="CDD" id="cd14978">
    <property type="entry name" value="7tmA_FMRFamide_R-like"/>
    <property type="match status" value="1"/>
</dbReference>
<sequence>MNISGPILEEHFFWDNRNEEIPFCECEPVAEEAKLPNITIILIFLPLLSFCGICCNAISILIFTKRSKTTSNSNIYLAGLSLSDIGVCCSGVFIITADSLRGYFPEFNEIFAHLIPFLVPVGLIFQMLSVYITILVSFDCYIYIITSKEYINENTNSGIFRILSYNFLKKYSTIKVCSFKSLIGTAIFVFLYNIVTFWELTSIKCYDKTSNQLKFEVCPTSMRINEEYVKFYKGYLYSFFMAGFPFFVLSLLTIGIIKEMKSKSKLSMTISNQLKNSVNIHSQLLLHNRKTSIRHIFAKSNEIDEKNESSPVMLVMVVILFLLCNMVSLIVNYLETTEDLISFSFQMILIDVANFLVVFNATANFFIYTFFSKSYRKRLKEVFSCSSNFNHETNNEESLEISKV</sequence>
<evidence type="ECO:0000256" key="4">
    <source>
        <dbReference type="ARBA" id="ARBA00023136"/>
    </source>
</evidence>
<evidence type="ECO:0000256" key="5">
    <source>
        <dbReference type="SAM" id="Phobius"/>
    </source>
</evidence>
<dbReference type="PANTHER" id="PTHR47632:SF5">
    <property type="entry name" value="G-PROTEIN COUPLED RECEPTORS FAMILY 1 PROFILE DOMAIN-CONTAINING PROTEIN"/>
    <property type="match status" value="1"/>
</dbReference>
<dbReference type="Pfam" id="PF10324">
    <property type="entry name" value="7TM_GPCR_Srw"/>
    <property type="match status" value="1"/>
</dbReference>
<name>A0A0K0FTQ0_STRVS</name>
<reference evidence="7" key="1">
    <citation type="submission" date="2014-07" db="EMBL/GenBank/DDBJ databases">
        <authorList>
            <person name="Martin A.A"/>
            <person name="De Silva N."/>
        </authorList>
    </citation>
    <scope>NUCLEOTIDE SEQUENCE</scope>
</reference>
<feature type="transmembrane region" description="Helical" evidence="5">
    <location>
        <begin position="235"/>
        <end position="257"/>
    </location>
</feature>
<evidence type="ECO:0000313" key="8">
    <source>
        <dbReference type="WBParaSite" id="SVE_1571200.1"/>
    </source>
</evidence>
<accession>A0A0K0FTQ0</accession>
<dbReference type="GO" id="GO:0016020">
    <property type="term" value="C:membrane"/>
    <property type="evidence" value="ECO:0007669"/>
    <property type="project" value="UniProtKB-SubCell"/>
</dbReference>
<feature type="transmembrane region" description="Helical" evidence="5">
    <location>
        <begin position="75"/>
        <end position="97"/>
    </location>
</feature>
<evidence type="ECO:0000256" key="1">
    <source>
        <dbReference type="ARBA" id="ARBA00004370"/>
    </source>
</evidence>
<dbReference type="SUPFAM" id="SSF81321">
    <property type="entry name" value="Family A G protein-coupled receptor-like"/>
    <property type="match status" value="1"/>
</dbReference>
<feature type="transmembrane region" description="Helical" evidence="5">
    <location>
        <begin position="179"/>
        <end position="198"/>
    </location>
</feature>
<organism evidence="7 8">
    <name type="scientific">Strongyloides venezuelensis</name>
    <name type="common">Threadworm</name>
    <dbReference type="NCBI Taxonomy" id="75913"/>
    <lineage>
        <taxon>Eukaryota</taxon>
        <taxon>Metazoa</taxon>
        <taxon>Ecdysozoa</taxon>
        <taxon>Nematoda</taxon>
        <taxon>Chromadorea</taxon>
        <taxon>Rhabditida</taxon>
        <taxon>Tylenchina</taxon>
        <taxon>Panagrolaimomorpha</taxon>
        <taxon>Strongyloidoidea</taxon>
        <taxon>Strongyloididae</taxon>
        <taxon>Strongyloides</taxon>
    </lineage>
</organism>
<feature type="domain" description="G-protein coupled receptors family 1 profile" evidence="6">
    <location>
        <begin position="55"/>
        <end position="368"/>
    </location>
</feature>
<dbReference type="Proteomes" id="UP000035680">
    <property type="component" value="Unassembled WGS sequence"/>
</dbReference>
<dbReference type="InterPro" id="IPR019427">
    <property type="entry name" value="7TM_GPCR_serpentine_rcpt_Srw"/>
</dbReference>
<keyword evidence="4 5" id="KW-0472">Membrane</keyword>
<dbReference type="InterPro" id="IPR053326">
    <property type="entry name" value="GPCR1-like"/>
</dbReference>
<protein>
    <submittedName>
        <fullName evidence="8">FMRFamide receptor (inferred by orthology to a D. melanogaster protein)</fullName>
    </submittedName>
</protein>
<feature type="transmembrane region" description="Helical" evidence="5">
    <location>
        <begin position="346"/>
        <end position="371"/>
    </location>
</feature>
<feature type="transmembrane region" description="Helical" evidence="5">
    <location>
        <begin position="38"/>
        <end position="63"/>
    </location>
</feature>
<keyword evidence="3 5" id="KW-1133">Transmembrane helix</keyword>
<dbReference type="InterPro" id="IPR000276">
    <property type="entry name" value="GPCR_Rhodpsn"/>
</dbReference>
<feature type="transmembrane region" description="Helical" evidence="5">
    <location>
        <begin position="312"/>
        <end position="334"/>
    </location>
</feature>
<dbReference type="WBParaSite" id="SVE_1571200.1">
    <property type="protein sequence ID" value="SVE_1571200.1"/>
    <property type="gene ID" value="SVE_1571200"/>
</dbReference>
<proteinExistence type="predicted"/>
<evidence type="ECO:0000256" key="2">
    <source>
        <dbReference type="ARBA" id="ARBA00022692"/>
    </source>
</evidence>
<evidence type="ECO:0000259" key="6">
    <source>
        <dbReference type="PROSITE" id="PS50262"/>
    </source>
</evidence>
<evidence type="ECO:0000313" key="7">
    <source>
        <dbReference type="Proteomes" id="UP000035680"/>
    </source>
</evidence>
<comment type="subcellular location">
    <subcellularLocation>
        <location evidence="1">Membrane</location>
    </subcellularLocation>
</comment>
<dbReference type="PRINTS" id="PR00237">
    <property type="entry name" value="GPCRRHODOPSN"/>
</dbReference>
<dbReference type="InterPro" id="IPR017452">
    <property type="entry name" value="GPCR_Rhodpsn_7TM"/>
</dbReference>
<dbReference type="PROSITE" id="PS50262">
    <property type="entry name" value="G_PROTEIN_RECEP_F1_2"/>
    <property type="match status" value="1"/>
</dbReference>
<dbReference type="AlphaFoldDB" id="A0A0K0FTQ0"/>
<keyword evidence="2 5" id="KW-0812">Transmembrane</keyword>
<reference evidence="8" key="2">
    <citation type="submission" date="2015-08" db="UniProtKB">
        <authorList>
            <consortium name="WormBaseParasite"/>
        </authorList>
    </citation>
    <scope>IDENTIFICATION</scope>
</reference>
<dbReference type="Gene3D" id="1.20.1070.10">
    <property type="entry name" value="Rhodopsin 7-helix transmembrane proteins"/>
    <property type="match status" value="1"/>
</dbReference>
<evidence type="ECO:0000256" key="3">
    <source>
        <dbReference type="ARBA" id="ARBA00022989"/>
    </source>
</evidence>